<keyword evidence="1" id="KW-0472">Membrane</keyword>
<dbReference type="OrthoDB" id="7157734at2"/>
<dbReference type="Proteomes" id="UP000323142">
    <property type="component" value="Unassembled WGS sequence"/>
</dbReference>
<keyword evidence="3" id="KW-1185">Reference proteome</keyword>
<dbReference type="PIRSF" id="PIRSF038991">
    <property type="entry name" value="Protein_AbrB"/>
    <property type="match status" value="1"/>
</dbReference>
<dbReference type="AlphaFoldDB" id="A0A5B2V8J5"/>
<protein>
    <submittedName>
        <fullName evidence="2">AbrB family transcriptional regulator</fullName>
    </submittedName>
</protein>
<dbReference type="GO" id="GO:0016020">
    <property type="term" value="C:membrane"/>
    <property type="evidence" value="ECO:0007669"/>
    <property type="project" value="InterPro"/>
</dbReference>
<comment type="caution">
    <text evidence="2">The sequence shown here is derived from an EMBL/GenBank/DDBJ whole genome shotgun (WGS) entry which is preliminary data.</text>
</comment>
<feature type="transmembrane region" description="Helical" evidence="1">
    <location>
        <begin position="203"/>
        <end position="221"/>
    </location>
</feature>
<accession>A0A5B2V8J5</accession>
<dbReference type="PANTHER" id="PTHR38457:SF1">
    <property type="entry name" value="REGULATOR ABRB-RELATED"/>
    <property type="match status" value="1"/>
</dbReference>
<dbReference type="Pfam" id="PF05145">
    <property type="entry name" value="AbrB"/>
    <property type="match status" value="1"/>
</dbReference>
<sequence length="343" mass="33931">MFRAGLIQAGQVLAAALGGLAFDRLGVPAAWLSGAAAVVIVMGGLRLGAPLARPLADLGMLLSGVVMGAGITPQALQAVALYPLSLAVLALAVVSVTGASAFYLVRLAGWRRDDAILASVPGALTTVMAVAADRNAALGPIAVVQSVRLLVLVAVLPSLVSLAGGGAGGALPGAGQALAGPEPFAVTVGSGLLLGLALERLGVAAPILLGGTLASAVLHGTELAPGVPPPPVTAFAFVLVGIYIAERVRTLDGRAFLRTLPAALGSLAIGAGVAGAFATASAAIARVGLPDALVAFAPGGLEAMMVLAVVLHLDPLYVGIHHLARFLSIGFLLPVMFAGLRRP</sequence>
<proteinExistence type="predicted"/>
<keyword evidence="1" id="KW-1133">Transmembrane helix</keyword>
<evidence type="ECO:0000256" key="1">
    <source>
        <dbReference type="SAM" id="Phobius"/>
    </source>
</evidence>
<reference evidence="2 3" key="1">
    <citation type="submission" date="2019-09" db="EMBL/GenBank/DDBJ databases">
        <title>Salinarimonas rosea gen. nov., sp. nov., a new member of the a-2 subgroup of the Proteobacteria.</title>
        <authorList>
            <person name="Liu J."/>
        </authorList>
    </citation>
    <scope>NUCLEOTIDE SEQUENCE [LARGE SCALE GENOMIC DNA]</scope>
    <source>
        <strain evidence="2 3">BN140002</strain>
    </source>
</reference>
<feature type="transmembrane region" description="Helical" evidence="1">
    <location>
        <begin position="227"/>
        <end position="245"/>
    </location>
</feature>
<keyword evidence="1" id="KW-0812">Transmembrane</keyword>
<reference evidence="2 3" key="2">
    <citation type="submission" date="2019-09" db="EMBL/GenBank/DDBJ databases">
        <authorList>
            <person name="Jin C."/>
        </authorList>
    </citation>
    <scope>NUCLEOTIDE SEQUENCE [LARGE SCALE GENOMIC DNA]</scope>
    <source>
        <strain evidence="2 3">BN140002</strain>
    </source>
</reference>
<name>A0A5B2V8J5_9HYPH</name>
<feature type="transmembrane region" description="Helical" evidence="1">
    <location>
        <begin position="292"/>
        <end position="311"/>
    </location>
</feature>
<organism evidence="2 3">
    <name type="scientific">Salinarimonas soli</name>
    <dbReference type="NCBI Taxonomy" id="1638099"/>
    <lineage>
        <taxon>Bacteria</taxon>
        <taxon>Pseudomonadati</taxon>
        <taxon>Pseudomonadota</taxon>
        <taxon>Alphaproteobacteria</taxon>
        <taxon>Hyphomicrobiales</taxon>
        <taxon>Salinarimonadaceae</taxon>
        <taxon>Salinarimonas</taxon>
    </lineage>
</organism>
<feature type="transmembrane region" description="Helical" evidence="1">
    <location>
        <begin position="82"/>
        <end position="105"/>
    </location>
</feature>
<evidence type="ECO:0000313" key="2">
    <source>
        <dbReference type="EMBL" id="KAA2235813.1"/>
    </source>
</evidence>
<feature type="transmembrane region" description="Helical" evidence="1">
    <location>
        <begin position="31"/>
        <end position="48"/>
    </location>
</feature>
<feature type="transmembrane region" description="Helical" evidence="1">
    <location>
        <begin position="149"/>
        <end position="171"/>
    </location>
</feature>
<gene>
    <name evidence="2" type="ORF">F0L46_17900</name>
</gene>
<dbReference type="GO" id="GO:0010468">
    <property type="term" value="P:regulation of gene expression"/>
    <property type="evidence" value="ECO:0007669"/>
    <property type="project" value="InterPro"/>
</dbReference>
<feature type="transmembrane region" description="Helical" evidence="1">
    <location>
        <begin position="323"/>
        <end position="340"/>
    </location>
</feature>
<dbReference type="PANTHER" id="PTHR38457">
    <property type="entry name" value="REGULATOR ABRB-RELATED"/>
    <property type="match status" value="1"/>
</dbReference>
<feature type="transmembrane region" description="Helical" evidence="1">
    <location>
        <begin position="257"/>
        <end position="280"/>
    </location>
</feature>
<dbReference type="EMBL" id="VUOA01000033">
    <property type="protein sequence ID" value="KAA2235813.1"/>
    <property type="molecule type" value="Genomic_DNA"/>
</dbReference>
<dbReference type="InterPro" id="IPR007820">
    <property type="entry name" value="AbrB_fam"/>
</dbReference>
<feature type="transmembrane region" description="Helical" evidence="1">
    <location>
        <begin position="55"/>
        <end position="76"/>
    </location>
</feature>
<evidence type="ECO:0000313" key="3">
    <source>
        <dbReference type="Proteomes" id="UP000323142"/>
    </source>
</evidence>